<feature type="domain" description="C2H2-type" evidence="2">
    <location>
        <begin position="323"/>
        <end position="343"/>
    </location>
</feature>
<keyword evidence="4" id="KW-1185">Reference proteome</keyword>
<dbReference type="AlphaFoldDB" id="A0A183SV67"/>
<reference evidence="5" key="1">
    <citation type="submission" date="2016-06" db="UniProtKB">
        <authorList>
            <consortium name="WormBaseParasite"/>
        </authorList>
    </citation>
    <scope>IDENTIFICATION</scope>
</reference>
<proteinExistence type="predicted"/>
<feature type="region of interest" description="Disordered" evidence="1">
    <location>
        <begin position="427"/>
        <end position="453"/>
    </location>
</feature>
<feature type="domain" description="C2H2-type" evidence="2">
    <location>
        <begin position="778"/>
        <end position="804"/>
    </location>
</feature>
<evidence type="ECO:0000259" key="2">
    <source>
        <dbReference type="SMART" id="SM00355"/>
    </source>
</evidence>
<evidence type="ECO:0000313" key="5">
    <source>
        <dbReference type="WBParaSite" id="SSLN_0000842501-mRNA-1"/>
    </source>
</evidence>
<gene>
    <name evidence="3" type="ORF">SSLN_LOCUS8115</name>
</gene>
<feature type="compositionally biased region" description="Polar residues" evidence="1">
    <location>
        <begin position="428"/>
        <end position="440"/>
    </location>
</feature>
<dbReference type="SMART" id="SM00355">
    <property type="entry name" value="ZnF_C2H2"/>
    <property type="match status" value="4"/>
</dbReference>
<evidence type="ECO:0000313" key="3">
    <source>
        <dbReference type="EMBL" id="VDL94500.1"/>
    </source>
</evidence>
<evidence type="ECO:0000256" key="1">
    <source>
        <dbReference type="SAM" id="MobiDB-lite"/>
    </source>
</evidence>
<feature type="domain" description="C2H2-type" evidence="2">
    <location>
        <begin position="674"/>
        <end position="694"/>
    </location>
</feature>
<protein>
    <submittedName>
        <fullName evidence="5">C2H2-type domain-containing protein</fullName>
    </submittedName>
</protein>
<organism evidence="5">
    <name type="scientific">Schistocephalus solidus</name>
    <name type="common">Tapeworm</name>
    <dbReference type="NCBI Taxonomy" id="70667"/>
    <lineage>
        <taxon>Eukaryota</taxon>
        <taxon>Metazoa</taxon>
        <taxon>Spiralia</taxon>
        <taxon>Lophotrochozoa</taxon>
        <taxon>Platyhelminthes</taxon>
        <taxon>Cestoda</taxon>
        <taxon>Eucestoda</taxon>
        <taxon>Diphyllobothriidea</taxon>
        <taxon>Diphyllobothriidae</taxon>
        <taxon>Schistocephalus</taxon>
    </lineage>
</organism>
<dbReference type="OrthoDB" id="6263508at2759"/>
<accession>A0A183SV67</accession>
<evidence type="ECO:0000313" key="4">
    <source>
        <dbReference type="Proteomes" id="UP000275846"/>
    </source>
</evidence>
<dbReference type="EMBL" id="UYSU01034477">
    <property type="protein sequence ID" value="VDL94500.1"/>
    <property type="molecule type" value="Genomic_DNA"/>
</dbReference>
<dbReference type="Proteomes" id="UP000275846">
    <property type="component" value="Unassembled WGS sequence"/>
</dbReference>
<sequence length="858" mass="92072">MPSGHLPGVALEGFPVVSPVGCPAGLLLPEAISRPASYSVFTSSALHSPPIGRAVAPTPVSTCADRLPVDLSTNRSRPIKNHTEGSSPGIQPCKPSVEMHLSKKCWLSSTGLSKRWLFGLCQGIDSGYFYLYKRELATLIPIMEREVGAGLTIHSDKWPAYQLRNQARYDHNTVNRQKDYIAPNTVVHAQQIDRKIVISKKVTTPQGINAVVSASTTASNGLSTAFTPIACRTSLPPRPSVQGVIKHLSSAASVLEKVRLKALPDLSSALQFDPSAVLGDNKPLNSTTPAPALPAATNASTTETLEAPLRVVSRERKSRKGLHVCLYCDRTFSNASLFASHVKRPVARVVYRCHLCSLSPGAGGLPRDTVVVPALNPYARGGMLSASNLCALYVHMAICHAAEPVSNWRLVPSRLSVCALSSAAWEDQTPSPLTSRSTPVAGTAPSHRSDDAATRAGLDSAGAAASEATILSASARPIVIDLEEGSDEDSEAFRLRYQQQNAFPIYSPGQELTDVWNDVERSVWALLPFSKCTLLPPTPGFRSLLRQPDVPLMALSAINGVIDPPPSPSATVLPWPDTPQAHHLLRLAESPIWQGQPTAPSSQQLLSVLRALNCALAQRSTNEASPTMPSSSTVPTCTASPAEVGTVLMSKTASSPVDMWISLLCPRTSPVSALRCLICDFRTSSASELAHHFSGPPATTASTTPTRCALCSQSVACNQATASFCSMKAHLLFHLGIFLTCPQCGFTPPPTLTPDLAELCLRLHLRFVCFHFNVVQRYLCSWPECWKRTFTSLQNFIKHWVECHTTSRLACLPCLRTGKDANRDSDVKLVSGDHIADGTTNGPTDGTRTPEAARLSGK</sequence>
<feature type="domain" description="C2H2-type" evidence="2">
    <location>
        <begin position="706"/>
        <end position="734"/>
    </location>
</feature>
<feature type="compositionally biased region" description="Polar residues" evidence="1">
    <location>
        <begin position="838"/>
        <end position="847"/>
    </location>
</feature>
<dbReference type="WBParaSite" id="SSLN_0000842501-mRNA-1">
    <property type="protein sequence ID" value="SSLN_0000842501-mRNA-1"/>
    <property type="gene ID" value="SSLN_0000842501"/>
</dbReference>
<feature type="region of interest" description="Disordered" evidence="1">
    <location>
        <begin position="833"/>
        <end position="858"/>
    </location>
</feature>
<name>A0A183SV67_SCHSO</name>
<reference evidence="3 4" key="2">
    <citation type="submission" date="2018-11" db="EMBL/GenBank/DDBJ databases">
        <authorList>
            <consortium name="Pathogen Informatics"/>
        </authorList>
    </citation>
    <scope>NUCLEOTIDE SEQUENCE [LARGE SCALE GENOMIC DNA]</scope>
    <source>
        <strain evidence="3 4">NST_G2</strain>
    </source>
</reference>
<dbReference type="InterPro" id="IPR013087">
    <property type="entry name" value="Znf_C2H2_type"/>
</dbReference>